<reference evidence="1" key="2">
    <citation type="journal article" date="2023" name="Microbiol Resour">
        <title>Decontamination and Annotation of the Draft Genome Sequence of the Oomycete Lagenidium giganteum ARSEF 373.</title>
        <authorList>
            <person name="Morgan W.R."/>
            <person name="Tartar A."/>
        </authorList>
    </citation>
    <scope>NUCLEOTIDE SEQUENCE</scope>
    <source>
        <strain evidence="1">ARSEF 373</strain>
    </source>
</reference>
<evidence type="ECO:0000313" key="2">
    <source>
        <dbReference type="Proteomes" id="UP001146120"/>
    </source>
</evidence>
<organism evidence="1 2">
    <name type="scientific">Lagenidium giganteum</name>
    <dbReference type="NCBI Taxonomy" id="4803"/>
    <lineage>
        <taxon>Eukaryota</taxon>
        <taxon>Sar</taxon>
        <taxon>Stramenopiles</taxon>
        <taxon>Oomycota</taxon>
        <taxon>Peronosporomycetes</taxon>
        <taxon>Pythiales</taxon>
        <taxon>Pythiaceae</taxon>
    </lineage>
</organism>
<keyword evidence="2" id="KW-1185">Reference proteome</keyword>
<dbReference type="AlphaFoldDB" id="A0AAV2Z0I3"/>
<proteinExistence type="predicted"/>
<reference evidence="1" key="1">
    <citation type="submission" date="2022-11" db="EMBL/GenBank/DDBJ databases">
        <authorList>
            <person name="Morgan W.R."/>
            <person name="Tartar A."/>
        </authorList>
    </citation>
    <scope>NUCLEOTIDE SEQUENCE</scope>
    <source>
        <strain evidence="1">ARSEF 373</strain>
    </source>
</reference>
<evidence type="ECO:0008006" key="3">
    <source>
        <dbReference type="Google" id="ProtNLM"/>
    </source>
</evidence>
<sequence length="200" mass="22805">MGRGVENYFCALRNKKLRENARRQNRVVADVLMIPEDEFLVYARRLTCTHFGQPRNRAKGVRPRRHVAALGCKAQINATLQQVDGRWAVNSTNHFRFHNHGISKERFSQYPRVRARLPGHVRDTVDTLMTTSNVLKTTWSVSRTTWSVEVPVSASSLLVQSQKRSKSKKKSTHASWSKLSSSYKSKGTFFALLAMDKTVS</sequence>
<dbReference type="EMBL" id="DAKRPA010000069">
    <property type="protein sequence ID" value="DBA00142.1"/>
    <property type="molecule type" value="Genomic_DNA"/>
</dbReference>
<name>A0AAV2Z0I3_9STRA</name>
<accession>A0AAV2Z0I3</accession>
<comment type="caution">
    <text evidence="1">The sequence shown here is derived from an EMBL/GenBank/DDBJ whole genome shotgun (WGS) entry which is preliminary data.</text>
</comment>
<dbReference type="Proteomes" id="UP001146120">
    <property type="component" value="Unassembled WGS sequence"/>
</dbReference>
<evidence type="ECO:0000313" key="1">
    <source>
        <dbReference type="EMBL" id="DBA00142.1"/>
    </source>
</evidence>
<protein>
    <recommendedName>
        <fullName evidence="3">FAR1 domain-containing protein</fullName>
    </recommendedName>
</protein>
<gene>
    <name evidence="1" type="ORF">N0F65_000465</name>
</gene>